<feature type="transmembrane region" description="Helical" evidence="8">
    <location>
        <begin position="124"/>
        <end position="144"/>
    </location>
</feature>
<comment type="similarity">
    <text evidence="2 8">Belongs to the binding-protein-dependent transport system permease family. CysTW subfamily.</text>
</comment>
<comment type="subcellular location">
    <subcellularLocation>
        <location evidence="1 8">Cell membrane</location>
        <topology evidence="1 8">Multi-pass membrane protein</topology>
    </subcellularLocation>
</comment>
<proteinExistence type="inferred from homology"/>
<evidence type="ECO:0000259" key="9">
    <source>
        <dbReference type="PROSITE" id="PS50928"/>
    </source>
</evidence>
<organism evidence="10 11">
    <name type="scientific">Pisciglobus halotolerans</name>
    <dbReference type="NCBI Taxonomy" id="745365"/>
    <lineage>
        <taxon>Bacteria</taxon>
        <taxon>Bacillati</taxon>
        <taxon>Bacillota</taxon>
        <taxon>Bacilli</taxon>
        <taxon>Lactobacillales</taxon>
        <taxon>Carnobacteriaceae</taxon>
    </lineage>
</organism>
<evidence type="ECO:0000256" key="4">
    <source>
        <dbReference type="ARBA" id="ARBA00022475"/>
    </source>
</evidence>
<feature type="transmembrane region" description="Helical" evidence="8">
    <location>
        <begin position="12"/>
        <end position="36"/>
    </location>
</feature>
<feature type="transmembrane region" description="Helical" evidence="8">
    <location>
        <begin position="241"/>
        <end position="262"/>
    </location>
</feature>
<dbReference type="Gene3D" id="1.10.3720.10">
    <property type="entry name" value="MetI-like"/>
    <property type="match status" value="1"/>
</dbReference>
<dbReference type="PANTHER" id="PTHR43470">
    <property type="entry name" value="PHOSPHATE TRANSPORT SYSTEM PERMEASE PROTEIN PSTA-RELATED"/>
    <property type="match status" value="1"/>
</dbReference>
<dbReference type="SUPFAM" id="SSF161098">
    <property type="entry name" value="MetI-like"/>
    <property type="match status" value="1"/>
</dbReference>
<reference evidence="10 11" key="1">
    <citation type="submission" date="2016-10" db="EMBL/GenBank/DDBJ databases">
        <authorList>
            <person name="de Groot N.N."/>
        </authorList>
    </citation>
    <scope>NUCLEOTIDE SEQUENCE [LARGE SCALE GENOMIC DNA]</scope>
    <source>
        <strain evidence="10 11">DSM 27630</strain>
    </source>
</reference>
<evidence type="ECO:0000256" key="2">
    <source>
        <dbReference type="ARBA" id="ARBA00007069"/>
    </source>
</evidence>
<dbReference type="GO" id="GO:0005886">
    <property type="term" value="C:plasma membrane"/>
    <property type="evidence" value="ECO:0007669"/>
    <property type="project" value="UniProtKB-SubCell"/>
</dbReference>
<dbReference type="CDD" id="cd06261">
    <property type="entry name" value="TM_PBP2"/>
    <property type="match status" value="1"/>
</dbReference>
<evidence type="ECO:0000256" key="8">
    <source>
        <dbReference type="RuleBase" id="RU363043"/>
    </source>
</evidence>
<feature type="transmembrane region" description="Helical" evidence="8">
    <location>
        <begin position="94"/>
        <end position="118"/>
    </location>
</feature>
<evidence type="ECO:0000256" key="1">
    <source>
        <dbReference type="ARBA" id="ARBA00004651"/>
    </source>
</evidence>
<dbReference type="RefSeq" id="WP_047390721.1">
    <property type="nucleotide sequence ID" value="NZ_FOQE01000007.1"/>
</dbReference>
<dbReference type="InterPro" id="IPR005672">
    <property type="entry name" value="Phosphate_PstA"/>
</dbReference>
<dbReference type="PROSITE" id="PS50928">
    <property type="entry name" value="ABC_TM1"/>
    <property type="match status" value="1"/>
</dbReference>
<keyword evidence="4 8" id="KW-1003">Cell membrane</keyword>
<dbReference type="InterPro" id="IPR035906">
    <property type="entry name" value="MetI-like_sf"/>
</dbReference>
<dbReference type="PANTHER" id="PTHR43470:SF3">
    <property type="entry name" value="PHOSPHATE TRANSPORT SYSTEM PERMEASE PROTEIN PSTA-RELATED"/>
    <property type="match status" value="1"/>
</dbReference>
<keyword evidence="5 8" id="KW-0812">Transmembrane</keyword>
<evidence type="ECO:0000256" key="5">
    <source>
        <dbReference type="ARBA" id="ARBA00022692"/>
    </source>
</evidence>
<dbReference type="GO" id="GO:0035435">
    <property type="term" value="P:phosphate ion transmembrane transport"/>
    <property type="evidence" value="ECO:0007669"/>
    <property type="project" value="InterPro"/>
</dbReference>
<protein>
    <recommendedName>
        <fullName evidence="8">Phosphate transport system permease protein PstA</fullName>
    </recommendedName>
</protein>
<feature type="domain" description="ABC transmembrane type-1" evidence="9">
    <location>
        <begin position="56"/>
        <end position="259"/>
    </location>
</feature>
<keyword evidence="11" id="KW-1185">Reference proteome</keyword>
<keyword evidence="7 8" id="KW-0472">Membrane</keyword>
<name>A0A1I3BKP3_9LACT</name>
<keyword evidence="3" id="KW-0813">Transport</keyword>
<dbReference type="AlphaFoldDB" id="A0A1I3BKP3"/>
<dbReference type="EMBL" id="FOQE01000007">
    <property type="protein sequence ID" value="SFH62676.1"/>
    <property type="molecule type" value="Genomic_DNA"/>
</dbReference>
<dbReference type="Proteomes" id="UP000198668">
    <property type="component" value="Unassembled WGS sequence"/>
</dbReference>
<evidence type="ECO:0000313" key="10">
    <source>
        <dbReference type="EMBL" id="SFH62676.1"/>
    </source>
</evidence>
<gene>
    <name evidence="10" type="ORF">SAMN04489868_10748</name>
</gene>
<evidence type="ECO:0000256" key="6">
    <source>
        <dbReference type="ARBA" id="ARBA00022989"/>
    </source>
</evidence>
<dbReference type="GO" id="GO:0005315">
    <property type="term" value="F:phosphate transmembrane transporter activity"/>
    <property type="evidence" value="ECO:0007669"/>
    <property type="project" value="InterPro"/>
</dbReference>
<dbReference type="InterPro" id="IPR000515">
    <property type="entry name" value="MetI-like"/>
</dbReference>
<evidence type="ECO:0000313" key="11">
    <source>
        <dbReference type="Proteomes" id="UP000198668"/>
    </source>
</evidence>
<dbReference type="Pfam" id="PF00528">
    <property type="entry name" value="BPD_transp_1"/>
    <property type="match status" value="1"/>
</dbReference>
<evidence type="ECO:0000256" key="3">
    <source>
        <dbReference type="ARBA" id="ARBA00022448"/>
    </source>
</evidence>
<accession>A0A1I3BKP3</accession>
<dbReference type="OrthoDB" id="9807065at2"/>
<feature type="transmembrane region" description="Helical" evidence="8">
    <location>
        <begin position="176"/>
        <end position="197"/>
    </location>
</feature>
<feature type="transmembrane region" description="Helical" evidence="8">
    <location>
        <begin position="56"/>
        <end position="82"/>
    </location>
</feature>
<evidence type="ECO:0000256" key="7">
    <source>
        <dbReference type="ARBA" id="ARBA00023136"/>
    </source>
</evidence>
<keyword evidence="6 8" id="KW-1133">Transmembrane helix</keyword>
<sequence>MGSKWIKIAVYLSAGITFAALLFMVMFIFIKGIPYLSLDLFSWEYTTENQSLLPSLLTTLIVVGLTLLIAAPIGIFTSFYLVEYASKTSKFVSAIRMAVDTLAAVPSIVYGLFGMIFYVTFLGFQYSVAAGVLTSVIMILPIIIRSTEEALFSVSDTLREASYGLGAGKLRTIFRVVLPAAMPSILSGLILASGRVIGETAALMYTLGTSTHLPSGLFSSGRTLALHMYVLASEGLYVDKAYATGAVLIILVIVINSVATLLSQTTIKETVK</sequence>
<dbReference type="NCBIfam" id="TIGR00974">
    <property type="entry name" value="3a0107s02c"/>
    <property type="match status" value="1"/>
</dbReference>